<dbReference type="EMBL" id="CAVMJV010000007">
    <property type="protein sequence ID" value="CAK5034474.1"/>
    <property type="molecule type" value="Genomic_DNA"/>
</dbReference>
<gene>
    <name evidence="1" type="ORF">MENTE1834_LOCUS8449</name>
</gene>
<accession>A0ACB0Y826</accession>
<evidence type="ECO:0000313" key="2">
    <source>
        <dbReference type="Proteomes" id="UP001497535"/>
    </source>
</evidence>
<organism evidence="1 2">
    <name type="scientific">Meloidogyne enterolobii</name>
    <name type="common">Root-knot nematode worm</name>
    <name type="synonym">Meloidogyne mayaguensis</name>
    <dbReference type="NCBI Taxonomy" id="390850"/>
    <lineage>
        <taxon>Eukaryota</taxon>
        <taxon>Metazoa</taxon>
        <taxon>Ecdysozoa</taxon>
        <taxon>Nematoda</taxon>
        <taxon>Chromadorea</taxon>
        <taxon>Rhabditida</taxon>
        <taxon>Tylenchina</taxon>
        <taxon>Tylenchomorpha</taxon>
        <taxon>Tylenchoidea</taxon>
        <taxon>Meloidogynidae</taxon>
        <taxon>Meloidogyninae</taxon>
        <taxon>Meloidogyne</taxon>
    </lineage>
</organism>
<dbReference type="Proteomes" id="UP001497535">
    <property type="component" value="Unassembled WGS sequence"/>
</dbReference>
<keyword evidence="2" id="KW-1185">Reference proteome</keyword>
<protein>
    <submittedName>
        <fullName evidence="1">Uncharacterized protein</fullName>
    </submittedName>
</protein>
<proteinExistence type="predicted"/>
<sequence>MLLRQYSRSLRNNPISFIVGQPEFGELEKECKNWPNIQVAGAVLPFPFGTHHTKLSLFESEHSLHVVMGTANLLPQDWAFKTQMFYHFAAPFTQESRPLITIDAEDIETKDTGQSFRDDLVEYLRVAYPKRSGNAYKLVSYWIERIIGGQADFSKCKDRLIASVPGRFQKSNGTYSKFGHLKLRASLSSKFTPKELKTLKTFIGQFSSIGSLGAKAETWLSDEFLCSLSGSNSLLPPSSLKLIYPTVENVRQSLEGYAAGFYLPYLFKNHIRQNYLLNFFHQWKSDKHGRSLAMPHVKSYAGLDENSKVNWILMSSANLSTSAWGKLEKCGEQLYIRSYELGVLLCEKDHPEGLLLPYDLPLQKYESTDQPFVQDIIYPKLPPDSFGFQGSCEFIFQEISLSKMNNNKNTFYNSTNTFYEQEYSTKTKKSASEQLSENFGRIVDNLPNKIPSDIRLHLQKVYSTAALCLLCSLFGIFFRGIFNFNAFLHKFVTFLIFCLFIGLGFCSYKQNLEIKRFYGLLMLSWLIGIKFWSFFEFFGFEYPGHIEFNFFFGALIVYASFALSVIHSESIQCLHLCATFLSTLFSFLLTFFVAPNFIYPTILWSVLTTNALFVIYDTQMIVEKRQQRDTDYIWHTVIFFKIFLNGSFGI</sequence>
<evidence type="ECO:0000313" key="1">
    <source>
        <dbReference type="EMBL" id="CAK5034474.1"/>
    </source>
</evidence>
<reference evidence="1" key="1">
    <citation type="submission" date="2023-11" db="EMBL/GenBank/DDBJ databases">
        <authorList>
            <person name="Poullet M."/>
        </authorList>
    </citation>
    <scope>NUCLEOTIDE SEQUENCE</scope>
    <source>
        <strain evidence="1">E1834</strain>
    </source>
</reference>
<comment type="caution">
    <text evidence="1">The sequence shown here is derived from an EMBL/GenBank/DDBJ whole genome shotgun (WGS) entry which is preliminary data.</text>
</comment>
<name>A0ACB0Y826_MELEN</name>